<keyword evidence="4" id="KW-0963">Cytoplasm</keyword>
<dbReference type="RefSeq" id="WP_221856163.1">
    <property type="nucleotide sequence ID" value="NZ_BAAAYV010000011.1"/>
</dbReference>
<dbReference type="SUPFAM" id="SSF46785">
    <property type="entry name" value="Winged helix' DNA-binding domain"/>
    <property type="match status" value="1"/>
</dbReference>
<dbReference type="PANTHER" id="PTHR33202:SF2">
    <property type="entry name" value="FERRIC UPTAKE REGULATION PROTEIN"/>
    <property type="match status" value="1"/>
</dbReference>
<dbReference type="Pfam" id="PF01475">
    <property type="entry name" value="FUR"/>
    <property type="match status" value="1"/>
</dbReference>
<sequence>MNAVIHERRSTVQKEAVHQALQDAGGFISAGDLHHRINAEGTPIGLATVYRQLNALTQSGHADTIPVPTGQLFRACQPGAHHHHLVCENCGKAIEIGPPDEAWIRDTAAQHGFTVTRHILEVFGRCADCPEG</sequence>
<keyword evidence="5" id="KW-0678">Repressor</keyword>
<accession>A0ABP7BJP2</accession>
<keyword evidence="6" id="KW-0479">Metal-binding</keyword>
<evidence type="ECO:0000313" key="12">
    <source>
        <dbReference type="Proteomes" id="UP001410795"/>
    </source>
</evidence>
<reference evidence="12" key="1">
    <citation type="journal article" date="2019" name="Int. J. Syst. Evol. Microbiol.">
        <title>The Global Catalogue of Microorganisms (GCM) 10K type strain sequencing project: providing services to taxonomists for standard genome sequencing and annotation.</title>
        <authorList>
            <consortium name="The Broad Institute Genomics Platform"/>
            <consortium name="The Broad Institute Genome Sequencing Center for Infectious Disease"/>
            <person name="Wu L."/>
            <person name="Ma J."/>
        </authorList>
    </citation>
    <scope>NUCLEOTIDE SEQUENCE [LARGE SCALE GENOMIC DNA]</scope>
    <source>
        <strain evidence="12">JCM 16546</strain>
    </source>
</reference>
<evidence type="ECO:0000256" key="5">
    <source>
        <dbReference type="ARBA" id="ARBA00022491"/>
    </source>
</evidence>
<evidence type="ECO:0000256" key="8">
    <source>
        <dbReference type="ARBA" id="ARBA00023015"/>
    </source>
</evidence>
<evidence type="ECO:0000256" key="6">
    <source>
        <dbReference type="ARBA" id="ARBA00022723"/>
    </source>
</evidence>
<organism evidence="11 12">
    <name type="scientific">Microbacterium marinilacus</name>
    <dbReference type="NCBI Taxonomy" id="415209"/>
    <lineage>
        <taxon>Bacteria</taxon>
        <taxon>Bacillati</taxon>
        <taxon>Actinomycetota</taxon>
        <taxon>Actinomycetes</taxon>
        <taxon>Micrococcales</taxon>
        <taxon>Microbacteriaceae</taxon>
        <taxon>Microbacterium</taxon>
    </lineage>
</organism>
<evidence type="ECO:0000256" key="1">
    <source>
        <dbReference type="ARBA" id="ARBA00004496"/>
    </source>
</evidence>
<dbReference type="PANTHER" id="PTHR33202">
    <property type="entry name" value="ZINC UPTAKE REGULATION PROTEIN"/>
    <property type="match status" value="1"/>
</dbReference>
<evidence type="ECO:0000256" key="3">
    <source>
        <dbReference type="ARBA" id="ARBA00011738"/>
    </source>
</evidence>
<keyword evidence="12" id="KW-1185">Reference proteome</keyword>
<comment type="subcellular location">
    <subcellularLocation>
        <location evidence="1">Cytoplasm</location>
    </subcellularLocation>
</comment>
<evidence type="ECO:0000256" key="10">
    <source>
        <dbReference type="ARBA" id="ARBA00023163"/>
    </source>
</evidence>
<evidence type="ECO:0000256" key="9">
    <source>
        <dbReference type="ARBA" id="ARBA00023125"/>
    </source>
</evidence>
<dbReference type="InterPro" id="IPR043135">
    <property type="entry name" value="Fur_C"/>
</dbReference>
<comment type="similarity">
    <text evidence="2">Belongs to the Fur family.</text>
</comment>
<dbReference type="CDD" id="cd07153">
    <property type="entry name" value="Fur_like"/>
    <property type="match status" value="1"/>
</dbReference>
<gene>
    <name evidence="11" type="ORF">GCM10022202_23220</name>
</gene>
<proteinExistence type="inferred from homology"/>
<keyword evidence="9" id="KW-0238">DNA-binding</keyword>
<name>A0ABP7BJP2_9MICO</name>
<dbReference type="Proteomes" id="UP001410795">
    <property type="component" value="Unassembled WGS sequence"/>
</dbReference>
<comment type="caution">
    <text evidence="11">The sequence shown here is derived from an EMBL/GenBank/DDBJ whole genome shotgun (WGS) entry which is preliminary data.</text>
</comment>
<dbReference type="InterPro" id="IPR002481">
    <property type="entry name" value="FUR"/>
</dbReference>
<evidence type="ECO:0000256" key="7">
    <source>
        <dbReference type="ARBA" id="ARBA00022833"/>
    </source>
</evidence>
<comment type="subunit">
    <text evidence="3">Homodimer.</text>
</comment>
<evidence type="ECO:0000313" key="11">
    <source>
        <dbReference type="EMBL" id="GAA3661339.1"/>
    </source>
</evidence>
<dbReference type="Gene3D" id="1.10.10.10">
    <property type="entry name" value="Winged helix-like DNA-binding domain superfamily/Winged helix DNA-binding domain"/>
    <property type="match status" value="1"/>
</dbReference>
<dbReference type="EMBL" id="BAAAYV010000011">
    <property type="protein sequence ID" value="GAA3661339.1"/>
    <property type="molecule type" value="Genomic_DNA"/>
</dbReference>
<keyword evidence="7" id="KW-0862">Zinc</keyword>
<keyword evidence="10" id="KW-0804">Transcription</keyword>
<protein>
    <submittedName>
        <fullName evidence="11">Transcriptional repressor</fullName>
    </submittedName>
</protein>
<evidence type="ECO:0000256" key="4">
    <source>
        <dbReference type="ARBA" id="ARBA00022490"/>
    </source>
</evidence>
<keyword evidence="8" id="KW-0805">Transcription regulation</keyword>
<evidence type="ECO:0000256" key="2">
    <source>
        <dbReference type="ARBA" id="ARBA00007957"/>
    </source>
</evidence>
<dbReference type="InterPro" id="IPR036390">
    <property type="entry name" value="WH_DNA-bd_sf"/>
</dbReference>
<dbReference type="InterPro" id="IPR036388">
    <property type="entry name" value="WH-like_DNA-bd_sf"/>
</dbReference>
<dbReference type="Gene3D" id="3.30.1490.190">
    <property type="match status" value="1"/>
</dbReference>